<proteinExistence type="predicted"/>
<dbReference type="InParanoid" id="A0A401H4H1"/>
<dbReference type="InterPro" id="IPR032675">
    <property type="entry name" value="LRR_dom_sf"/>
</dbReference>
<dbReference type="Proteomes" id="UP000287166">
    <property type="component" value="Unassembled WGS sequence"/>
</dbReference>
<accession>A0A401H4H1</accession>
<gene>
    <name evidence="1" type="ORF">SCP_1503220</name>
</gene>
<dbReference type="OrthoDB" id="2793270at2759"/>
<dbReference type="RefSeq" id="XP_027620227.1">
    <property type="nucleotide sequence ID" value="XM_027764426.1"/>
</dbReference>
<dbReference type="EMBL" id="BFAD01000015">
    <property type="protein sequence ID" value="GBE89314.1"/>
    <property type="molecule type" value="Genomic_DNA"/>
</dbReference>
<organism evidence="1 2">
    <name type="scientific">Sparassis crispa</name>
    <dbReference type="NCBI Taxonomy" id="139825"/>
    <lineage>
        <taxon>Eukaryota</taxon>
        <taxon>Fungi</taxon>
        <taxon>Dikarya</taxon>
        <taxon>Basidiomycota</taxon>
        <taxon>Agaricomycotina</taxon>
        <taxon>Agaricomycetes</taxon>
        <taxon>Polyporales</taxon>
        <taxon>Sparassidaceae</taxon>
        <taxon>Sparassis</taxon>
    </lineage>
</organism>
<evidence type="ECO:0008006" key="3">
    <source>
        <dbReference type="Google" id="ProtNLM"/>
    </source>
</evidence>
<sequence>MPRIPLEVAELIIDYLWDDWFSLHNCADAYHAWLPRAQHHLFAQKHIVSQGQFEAFVRASDDPFSKDDLHLDAVRTLNLSGWVSRTETSSKARTVWMYQAPLRLGRMLPAVQTLNLSLLNWSGITPPPDHLAVGFATFHNVVKLELTYCTFRDVFQFHSVVSAFPRLDNLALCGIEPWARESSLSKNRSTSSQLDARRRRPLLITLSIRDYKDDVLLQLVNWFLCTLSVLSLRRLELLVPSRREVEEYARKLIEAVAPQLQHLELHDDDAQHSAAYHSNARYTLFREVVPYCTALRTIHLPSPRFRFRPFHDLHLILPTCRIQTLTLEFRGMDAQWDTAREVLALEQFSQLKEVILKFSDQTYPVDYRDQWRPGLIKFVVHLRQRGVRVDLWVNERPVLLRDI</sequence>
<dbReference type="AlphaFoldDB" id="A0A401H4H1"/>
<keyword evidence="2" id="KW-1185">Reference proteome</keyword>
<comment type="caution">
    <text evidence="1">The sequence shown here is derived from an EMBL/GenBank/DDBJ whole genome shotgun (WGS) entry which is preliminary data.</text>
</comment>
<name>A0A401H4H1_9APHY</name>
<evidence type="ECO:0000313" key="2">
    <source>
        <dbReference type="Proteomes" id="UP000287166"/>
    </source>
</evidence>
<evidence type="ECO:0000313" key="1">
    <source>
        <dbReference type="EMBL" id="GBE89314.1"/>
    </source>
</evidence>
<dbReference type="GeneID" id="38786231"/>
<protein>
    <recommendedName>
        <fullName evidence="3">F-box domain-containing protein</fullName>
    </recommendedName>
</protein>
<dbReference type="SUPFAM" id="SSF52047">
    <property type="entry name" value="RNI-like"/>
    <property type="match status" value="1"/>
</dbReference>
<dbReference type="Gene3D" id="3.80.10.10">
    <property type="entry name" value="Ribonuclease Inhibitor"/>
    <property type="match status" value="1"/>
</dbReference>
<reference evidence="1 2" key="1">
    <citation type="journal article" date="2018" name="Sci. Rep.">
        <title>Genome sequence of the cauliflower mushroom Sparassis crispa (Hanabiratake) and its association with beneficial usage.</title>
        <authorList>
            <person name="Kiyama R."/>
            <person name="Furutani Y."/>
            <person name="Kawaguchi K."/>
            <person name="Nakanishi T."/>
        </authorList>
    </citation>
    <scope>NUCLEOTIDE SEQUENCE [LARGE SCALE GENOMIC DNA]</scope>
</reference>